<keyword evidence="2" id="KW-1185">Reference proteome</keyword>
<dbReference type="OrthoDB" id="10400160at2759"/>
<organism evidence="1 2">
    <name type="scientific">Thraustotheca clavata</name>
    <dbReference type="NCBI Taxonomy" id="74557"/>
    <lineage>
        <taxon>Eukaryota</taxon>
        <taxon>Sar</taxon>
        <taxon>Stramenopiles</taxon>
        <taxon>Oomycota</taxon>
        <taxon>Saprolegniomycetes</taxon>
        <taxon>Saprolegniales</taxon>
        <taxon>Achlyaceae</taxon>
        <taxon>Thraustotheca</taxon>
    </lineage>
</organism>
<evidence type="ECO:0000313" key="1">
    <source>
        <dbReference type="EMBL" id="OQS01683.1"/>
    </source>
</evidence>
<name>A0A1V9ZUJ8_9STRA</name>
<proteinExistence type="predicted"/>
<feature type="non-terminal residue" evidence="1">
    <location>
        <position position="296"/>
    </location>
</feature>
<gene>
    <name evidence="1" type="ORF">THRCLA_05764</name>
</gene>
<reference evidence="1 2" key="1">
    <citation type="journal article" date="2014" name="Genome Biol. Evol.">
        <title>The secreted proteins of Achlya hypogyna and Thraustotheca clavata identify the ancestral oomycete secretome and reveal gene acquisitions by horizontal gene transfer.</title>
        <authorList>
            <person name="Misner I."/>
            <person name="Blouin N."/>
            <person name="Leonard G."/>
            <person name="Richards T.A."/>
            <person name="Lane C.E."/>
        </authorList>
    </citation>
    <scope>NUCLEOTIDE SEQUENCE [LARGE SCALE GENOMIC DNA]</scope>
    <source>
        <strain evidence="1 2">ATCC 34112</strain>
    </source>
</reference>
<dbReference type="AlphaFoldDB" id="A0A1V9ZUJ8"/>
<evidence type="ECO:0000313" key="2">
    <source>
        <dbReference type="Proteomes" id="UP000243217"/>
    </source>
</evidence>
<dbReference type="EMBL" id="JNBS01001635">
    <property type="protein sequence ID" value="OQS01683.1"/>
    <property type="molecule type" value="Genomic_DNA"/>
</dbReference>
<comment type="caution">
    <text evidence="1">The sequence shown here is derived from an EMBL/GenBank/DDBJ whole genome shotgun (WGS) entry which is preliminary data.</text>
</comment>
<protein>
    <submittedName>
        <fullName evidence="1">Uncharacterized protein</fullName>
    </submittedName>
</protein>
<sequence length="296" mass="31986">MLYSLQVHAVVRTPTLSVAVWNQTVEYDTAAVFTLSGTVVNALESLAMHMHISNCSGVASVFVTVNSSVAEAVLVHNDSTTDVCLFKLTTSDLVQVNVSVVDTFFGWMPVEFTASSIMSGVTKASSVSTTTLLWLPNTAPIDIWHSSTRLSTFENEVVYVSASTITTSDDLDSDYSVSYIDVVTDGVWVQGVCGPCNTSSMMEENWKRFDGDWSGMIGVVPSKYFSGTLQFNINVLMSSTVFGHRPVVYHHPYMVDVVGVVTVPRLSIAPFNTSFEYGTSAIVSISAATDDMSASV</sequence>
<accession>A0A1V9ZUJ8</accession>
<dbReference type="Proteomes" id="UP000243217">
    <property type="component" value="Unassembled WGS sequence"/>
</dbReference>